<dbReference type="InterPro" id="IPR023753">
    <property type="entry name" value="FAD/NAD-binding_dom"/>
</dbReference>
<dbReference type="PRINTS" id="PR00368">
    <property type="entry name" value="FADPNR"/>
</dbReference>
<keyword evidence="1" id="KW-0285">Flavoprotein</keyword>
<organism evidence="4 5">
    <name type="scientific">Adhaeribacter aerolatus</name>
    <dbReference type="NCBI Taxonomy" id="670289"/>
    <lineage>
        <taxon>Bacteria</taxon>
        <taxon>Pseudomonadati</taxon>
        <taxon>Bacteroidota</taxon>
        <taxon>Cytophagia</taxon>
        <taxon>Cytophagales</taxon>
        <taxon>Hymenobacteraceae</taxon>
        <taxon>Adhaeribacter</taxon>
    </lineage>
</organism>
<dbReference type="Gene3D" id="3.50.50.60">
    <property type="entry name" value="FAD/NAD(P)-binding domain"/>
    <property type="match status" value="2"/>
</dbReference>
<dbReference type="GO" id="GO:0016491">
    <property type="term" value="F:oxidoreductase activity"/>
    <property type="evidence" value="ECO:0007669"/>
    <property type="project" value="UniProtKB-KW"/>
</dbReference>
<dbReference type="PANTHER" id="PTHR48105">
    <property type="entry name" value="THIOREDOXIN REDUCTASE 1-RELATED-RELATED"/>
    <property type="match status" value="1"/>
</dbReference>
<dbReference type="Proteomes" id="UP000321532">
    <property type="component" value="Unassembled WGS sequence"/>
</dbReference>
<keyword evidence="5" id="KW-1185">Reference proteome</keyword>
<evidence type="ECO:0000259" key="3">
    <source>
        <dbReference type="Pfam" id="PF07992"/>
    </source>
</evidence>
<dbReference type="AlphaFoldDB" id="A0A512B115"/>
<sequence length="302" mass="33041">MKDDKDFEVIIVGGSYAGLSAAMALGRALRKVLVIDSGQPCNRQTPHSHNFLTQDGKTPAEIAGLAKKQVEAYKTVQFRFDRAVSAKKTATGFEINTQTGSTYSARKLILATGIYDIMPNIPGFAECWGISVIHCPYCHGYEVRNEKTGILANGDNGFELAKLINNWTKDLTLFTNGKSTLTGEQAAKLEEHHIKVVETEISYFYHNAGQIQHLVFQDKSKMAMRAVYARLPFKLHSDIPVALGCELTEQGYIKVDILQRTTIPGVAACGDHTILMRSVANAVASGAMAGAGINKELIEEEF</sequence>
<evidence type="ECO:0000256" key="1">
    <source>
        <dbReference type="ARBA" id="ARBA00022630"/>
    </source>
</evidence>
<comment type="caution">
    <text evidence="4">The sequence shown here is derived from an EMBL/GenBank/DDBJ whole genome shotgun (WGS) entry which is preliminary data.</text>
</comment>
<dbReference type="SUPFAM" id="SSF51905">
    <property type="entry name" value="FAD/NAD(P)-binding domain"/>
    <property type="match status" value="1"/>
</dbReference>
<accession>A0A512B115</accession>
<dbReference type="PRINTS" id="PR00469">
    <property type="entry name" value="PNDRDTASEII"/>
</dbReference>
<gene>
    <name evidence="4" type="ORF">AAE02nite_33070</name>
</gene>
<name>A0A512B115_9BACT</name>
<dbReference type="EMBL" id="BJYS01000025">
    <property type="protein sequence ID" value="GEO05643.1"/>
    <property type="molecule type" value="Genomic_DNA"/>
</dbReference>
<dbReference type="RefSeq" id="WP_146900053.1">
    <property type="nucleotide sequence ID" value="NZ_BJYS01000025.1"/>
</dbReference>
<keyword evidence="2" id="KW-0560">Oxidoreductase</keyword>
<protein>
    <submittedName>
        <fullName evidence="4">Thioredoxin reductase</fullName>
    </submittedName>
</protein>
<dbReference type="InterPro" id="IPR036188">
    <property type="entry name" value="FAD/NAD-bd_sf"/>
</dbReference>
<evidence type="ECO:0000313" key="4">
    <source>
        <dbReference type="EMBL" id="GEO05643.1"/>
    </source>
</evidence>
<feature type="domain" description="FAD/NAD(P)-binding" evidence="3">
    <location>
        <begin position="8"/>
        <end position="286"/>
    </location>
</feature>
<reference evidence="4 5" key="1">
    <citation type="submission" date="2019-07" db="EMBL/GenBank/DDBJ databases">
        <title>Whole genome shotgun sequence of Adhaeribacter aerolatus NBRC 106133.</title>
        <authorList>
            <person name="Hosoyama A."/>
            <person name="Uohara A."/>
            <person name="Ohji S."/>
            <person name="Ichikawa N."/>
        </authorList>
    </citation>
    <scope>NUCLEOTIDE SEQUENCE [LARGE SCALE GENOMIC DNA]</scope>
    <source>
        <strain evidence="4 5">NBRC 106133</strain>
    </source>
</reference>
<dbReference type="InterPro" id="IPR050097">
    <property type="entry name" value="Ferredoxin-NADP_redctase_2"/>
</dbReference>
<evidence type="ECO:0000313" key="5">
    <source>
        <dbReference type="Proteomes" id="UP000321532"/>
    </source>
</evidence>
<proteinExistence type="predicted"/>
<dbReference type="OrthoDB" id="9806179at2"/>
<dbReference type="Pfam" id="PF07992">
    <property type="entry name" value="Pyr_redox_2"/>
    <property type="match status" value="1"/>
</dbReference>
<evidence type="ECO:0000256" key="2">
    <source>
        <dbReference type="ARBA" id="ARBA00023002"/>
    </source>
</evidence>